<evidence type="ECO:0000313" key="9">
    <source>
        <dbReference type="Proteomes" id="UP000540909"/>
    </source>
</evidence>
<dbReference type="InterPro" id="IPR022697">
    <property type="entry name" value="HDH_short"/>
</dbReference>
<dbReference type="PANTHER" id="PTHR43331:SF1">
    <property type="entry name" value="HOMOSERINE DEHYDROGENASE"/>
    <property type="match status" value="1"/>
</dbReference>
<dbReference type="Proteomes" id="UP000540909">
    <property type="component" value="Unassembled WGS sequence"/>
</dbReference>
<dbReference type="GO" id="GO:0004412">
    <property type="term" value="F:homoserine dehydrogenase activity"/>
    <property type="evidence" value="ECO:0007669"/>
    <property type="project" value="UniProtKB-EC"/>
</dbReference>
<name>A0A7W6W6Z2_9HYPH</name>
<evidence type="ECO:0000313" key="8">
    <source>
        <dbReference type="EMBL" id="MBB4237776.1"/>
    </source>
</evidence>
<protein>
    <recommendedName>
        <fullName evidence="2">homoserine dehydrogenase</fullName>
        <ecNumber evidence="2">1.1.1.3</ecNumber>
    </recommendedName>
</protein>
<dbReference type="Pfam" id="PF00742">
    <property type="entry name" value="Homoserine_dh"/>
    <property type="match status" value="1"/>
</dbReference>
<evidence type="ECO:0000256" key="1">
    <source>
        <dbReference type="ARBA" id="ARBA00006753"/>
    </source>
</evidence>
<dbReference type="NCBIfam" id="NF004912">
    <property type="entry name" value="PRK06270.1"/>
    <property type="match status" value="1"/>
</dbReference>
<feature type="binding site" evidence="5">
    <location>
        <position position="128"/>
    </location>
    <ligand>
        <name>NADPH</name>
        <dbReference type="ChEBI" id="CHEBI:57783"/>
    </ligand>
</feature>
<proteinExistence type="inferred from homology"/>
<dbReference type="PROSITE" id="PS01042">
    <property type="entry name" value="HOMOSER_DHGENASE"/>
    <property type="match status" value="1"/>
</dbReference>
<evidence type="ECO:0000256" key="3">
    <source>
        <dbReference type="ARBA" id="ARBA00023002"/>
    </source>
</evidence>
<dbReference type="SUPFAM" id="SSF51735">
    <property type="entry name" value="NAD(P)-binding Rossmann-fold domains"/>
    <property type="match status" value="1"/>
</dbReference>
<feature type="domain" description="Homoserine dehydrogenase catalytic" evidence="7">
    <location>
        <begin position="160"/>
        <end position="338"/>
    </location>
</feature>
<dbReference type="UniPathway" id="UPA00050">
    <property type="reaction ID" value="UER00063"/>
</dbReference>
<dbReference type="NCBIfam" id="NF004976">
    <property type="entry name" value="PRK06349.1"/>
    <property type="match status" value="1"/>
</dbReference>
<dbReference type="Gene3D" id="3.40.50.720">
    <property type="entry name" value="NAD(P)-binding Rossmann-like Domain"/>
    <property type="match status" value="1"/>
</dbReference>
<feature type="binding site" evidence="5">
    <location>
        <position position="212"/>
    </location>
    <ligand>
        <name>L-homoserine</name>
        <dbReference type="ChEBI" id="CHEBI:57476"/>
    </ligand>
</feature>
<dbReference type="InterPro" id="IPR001342">
    <property type="entry name" value="HDH_cat"/>
</dbReference>
<dbReference type="Gene3D" id="3.30.360.10">
    <property type="entry name" value="Dihydrodipicolinate Reductase, domain 2"/>
    <property type="match status" value="1"/>
</dbReference>
<keyword evidence="3 8" id="KW-0560">Oxidoreductase</keyword>
<evidence type="ECO:0000256" key="6">
    <source>
        <dbReference type="RuleBase" id="RU004171"/>
    </source>
</evidence>
<sequence length="354" mass="36896">MVQYNIALIGFGGVNRALAQLVAERNEQWQAEVGFRLNIVAVTDLNLGSVVSANGIDARMLVETKFERGGFARLSGGSAEADNEKVIRHAPADIVAEATFTNPHNGEPAVSHCRWALESGKHVVTTNKGPVALAAGELKMLARRHSVAFEYEGAVMSGTPVIRMAKTTLAGAGLTGFEGILNGTSNFVLGRMETGLGFSEAVSEAQALGYAEADPTADVEGHDVRLKVVILAKELLGGTLKPTDVSCKGISSLTVSDIEAAAESGCRWKLIGSAVRNANGQIEASVAPRRLTLDHPLAGVSGVINAISFTTDMLGAVTVTGPGAGRVETAYALLSDIVAIHRAAPARTTKEAAE</sequence>
<evidence type="ECO:0000259" key="7">
    <source>
        <dbReference type="Pfam" id="PF00742"/>
    </source>
</evidence>
<dbReference type="EMBL" id="JACIFY010000017">
    <property type="protein sequence ID" value="MBB4237776.1"/>
    <property type="molecule type" value="Genomic_DNA"/>
</dbReference>
<keyword evidence="5" id="KW-0521">NADP</keyword>
<reference evidence="8 9" key="1">
    <citation type="submission" date="2020-08" db="EMBL/GenBank/DDBJ databases">
        <title>Genomic Encyclopedia of Type Strains, Phase IV (KMG-V): Genome sequencing to study the core and pangenomes of soil and plant-associated prokaryotes.</title>
        <authorList>
            <person name="Whitman W."/>
        </authorList>
    </citation>
    <scope>NUCLEOTIDE SEQUENCE [LARGE SCALE GENOMIC DNA]</scope>
    <source>
        <strain evidence="8 9">SEMIA 4089</strain>
    </source>
</reference>
<comment type="caution">
    <text evidence="8">The sequence shown here is derived from an EMBL/GenBank/DDBJ whole genome shotgun (WGS) entry which is preliminary data.</text>
</comment>
<dbReference type="AlphaFoldDB" id="A0A7W6W6Z2"/>
<dbReference type="InterPro" id="IPR036291">
    <property type="entry name" value="NAD(P)-bd_dom_sf"/>
</dbReference>
<evidence type="ECO:0000256" key="5">
    <source>
        <dbReference type="PIRSR" id="PIRSR036497-2"/>
    </source>
</evidence>
<gene>
    <name evidence="8" type="ORF">GGD57_004378</name>
</gene>
<dbReference type="UniPathway" id="UPA00051">
    <property type="reaction ID" value="UER00465"/>
</dbReference>
<comment type="similarity">
    <text evidence="1 6">Belongs to the homoserine dehydrogenase family.</text>
</comment>
<evidence type="ECO:0000256" key="2">
    <source>
        <dbReference type="ARBA" id="ARBA00013213"/>
    </source>
</evidence>
<dbReference type="InterPro" id="IPR019811">
    <property type="entry name" value="HDH_CS"/>
</dbReference>
<dbReference type="PIRSF" id="PIRSF036497">
    <property type="entry name" value="HDH_short"/>
    <property type="match status" value="1"/>
</dbReference>
<evidence type="ECO:0000256" key="4">
    <source>
        <dbReference type="PIRSR" id="PIRSR036497-1"/>
    </source>
</evidence>
<organism evidence="8 9">
    <name type="scientific">Rhizobium esperanzae</name>
    <dbReference type="NCBI Taxonomy" id="1967781"/>
    <lineage>
        <taxon>Bacteria</taxon>
        <taxon>Pseudomonadati</taxon>
        <taxon>Pseudomonadota</taxon>
        <taxon>Alphaproteobacteria</taxon>
        <taxon>Hyphomicrobiales</taxon>
        <taxon>Rhizobiaceae</taxon>
        <taxon>Rhizobium/Agrobacterium group</taxon>
        <taxon>Rhizobium</taxon>
    </lineage>
</organism>
<dbReference type="SUPFAM" id="SSF55347">
    <property type="entry name" value="Glyceraldehyde-3-phosphate dehydrogenase-like, C-terminal domain"/>
    <property type="match status" value="1"/>
</dbReference>
<feature type="active site" description="Proton donor" evidence="4">
    <location>
        <position position="227"/>
    </location>
</feature>
<dbReference type="RefSeq" id="WP_184472287.1">
    <property type="nucleotide sequence ID" value="NZ_JACIFY010000017.1"/>
</dbReference>
<dbReference type="GO" id="GO:0009088">
    <property type="term" value="P:threonine biosynthetic process"/>
    <property type="evidence" value="ECO:0007669"/>
    <property type="project" value="UniProtKB-UniPathway"/>
</dbReference>
<dbReference type="FunFam" id="3.30.360.10:FF:000005">
    <property type="entry name" value="Homoserine dehydrogenase"/>
    <property type="match status" value="1"/>
</dbReference>
<accession>A0A7W6W6Z2</accession>
<dbReference type="EC" id="1.1.1.3" evidence="2"/>
<dbReference type="PANTHER" id="PTHR43331">
    <property type="entry name" value="HOMOSERINE DEHYDROGENASE"/>
    <property type="match status" value="1"/>
</dbReference>